<keyword evidence="1" id="KW-0479">Metal-binding</keyword>
<dbReference type="InterPro" id="IPR013087">
    <property type="entry name" value="Znf_C2H2_type"/>
</dbReference>
<reference evidence="4 5" key="1">
    <citation type="submission" date="2015-01" db="EMBL/GenBank/DDBJ databases">
        <title>Evolution of Trichinella species and genotypes.</title>
        <authorList>
            <person name="Korhonen P.K."/>
            <person name="Edoardo P."/>
            <person name="Giuseppe L.R."/>
            <person name="Gasser R.B."/>
        </authorList>
    </citation>
    <scope>NUCLEOTIDE SEQUENCE [LARGE SCALE GENOMIC DNA]</scope>
    <source>
        <strain evidence="4">ISS3</strain>
    </source>
</reference>
<dbReference type="eggNOG" id="ENOG502RTAS">
    <property type="taxonomic scope" value="Eukaryota"/>
</dbReference>
<proteinExistence type="predicted"/>
<organism evidence="4 5">
    <name type="scientific">Trichinella spiralis</name>
    <name type="common">Trichina worm</name>
    <dbReference type="NCBI Taxonomy" id="6334"/>
    <lineage>
        <taxon>Eukaryota</taxon>
        <taxon>Metazoa</taxon>
        <taxon>Ecdysozoa</taxon>
        <taxon>Nematoda</taxon>
        <taxon>Enoplea</taxon>
        <taxon>Dorylaimia</taxon>
        <taxon>Trichinellida</taxon>
        <taxon>Trichinellidae</taxon>
        <taxon>Trichinella</taxon>
    </lineage>
</organism>
<name>A0A0V1ASH4_TRISP</name>
<dbReference type="PROSITE" id="PS00028">
    <property type="entry name" value="ZINC_FINGER_C2H2_1"/>
    <property type="match status" value="2"/>
</dbReference>
<keyword evidence="5" id="KW-1185">Reference proteome</keyword>
<protein>
    <submittedName>
        <fullName evidence="4">Retrovirus-related Pol polyprotein from type-1 retrotransposable element</fullName>
    </submittedName>
</protein>
<dbReference type="EMBL" id="JYDH01000239">
    <property type="protein sequence ID" value="KRY27716.1"/>
    <property type="molecule type" value="Genomic_DNA"/>
</dbReference>
<feature type="region of interest" description="Disordered" evidence="2">
    <location>
        <begin position="413"/>
        <end position="437"/>
    </location>
</feature>
<dbReference type="SMART" id="SM00355">
    <property type="entry name" value="ZnF_C2H2"/>
    <property type="match status" value="4"/>
</dbReference>
<dbReference type="PROSITE" id="PS50157">
    <property type="entry name" value="ZINC_FINGER_C2H2_2"/>
    <property type="match status" value="2"/>
</dbReference>
<feature type="domain" description="C2H2-type" evidence="3">
    <location>
        <begin position="935"/>
        <end position="959"/>
    </location>
</feature>
<dbReference type="Proteomes" id="UP000054776">
    <property type="component" value="Unassembled WGS sequence"/>
</dbReference>
<evidence type="ECO:0000256" key="2">
    <source>
        <dbReference type="SAM" id="MobiDB-lite"/>
    </source>
</evidence>
<evidence type="ECO:0000313" key="4">
    <source>
        <dbReference type="EMBL" id="KRY27716.1"/>
    </source>
</evidence>
<feature type="region of interest" description="Disordered" evidence="2">
    <location>
        <begin position="1178"/>
        <end position="1205"/>
    </location>
</feature>
<dbReference type="PANTHER" id="PTHR19446">
    <property type="entry name" value="REVERSE TRANSCRIPTASES"/>
    <property type="match status" value="1"/>
</dbReference>
<feature type="domain" description="C2H2-type" evidence="3">
    <location>
        <begin position="171"/>
        <end position="195"/>
    </location>
</feature>
<dbReference type="InParanoid" id="A0A0V1ASH4"/>
<dbReference type="OrthoDB" id="272591at2759"/>
<evidence type="ECO:0000259" key="3">
    <source>
        <dbReference type="PROSITE" id="PS50157"/>
    </source>
</evidence>
<evidence type="ECO:0000256" key="1">
    <source>
        <dbReference type="PROSITE-ProRule" id="PRU00042"/>
    </source>
</evidence>
<evidence type="ECO:0000313" key="5">
    <source>
        <dbReference type="Proteomes" id="UP000054776"/>
    </source>
</evidence>
<keyword evidence="1" id="KW-0863">Zinc-finger</keyword>
<gene>
    <name evidence="4" type="ORF">T01_3968</name>
</gene>
<dbReference type="STRING" id="6334.A0A0V1ASH4"/>
<dbReference type="GO" id="GO:0008270">
    <property type="term" value="F:zinc ion binding"/>
    <property type="evidence" value="ECO:0007669"/>
    <property type="project" value="UniProtKB-KW"/>
</dbReference>
<sequence>MREKTSRVDVLHHHPSFQHRGFQPQKARVNGVCGGSVKVPLITGLRKLPVRKTMNNSTNPAQGTIRTVAGASSQGSVSDVRACFTFSYPGPFTCQACEHVEAVFARIVNHCTHHNVLVNGLTCSLCSKHFRTVNAVASHFIHCRKVANSVPAPATVTPLDSEVSATAATSHVCPTCCRTFSTFSGLRLHEKRKHASTFVASSQRPKNHRWSEHELHDVRAILVKLEKTGSSSLAKLADELSCLWQESISVNTAKYLRKKALATESSEPKSLTCTSLQSTDCVESIRRSSPRELKKITSVREETIGEGRENPKAVKTEIPNEVNDLFIQNSNLNYENVCHSTPTLENQESTVDKMENFNSLLIRALEESLTSCNTEMEGLINFLIKKILKSDDEARKHYTDGVVSVLAALLRPNCDGRNPPAPTNQRKRIPPSARNRSERIRSKYASFQSLFRRDPKRIAAHLIKNQPLCNVSCPIDVAESDLRQRLSQRPGADAAPFKSKRPPNTECILSPISADEVMLHLKLMSAKTSAGLDGVQVSHLRQCDPVCLAKAFNCLLLARYMPPQLKDCRTTLIPKTDNPRPDAEDYRPITVASCLYRLSSKMVTRRLRGLYLPSSTEAHKRGKELNIVSAEEAKALDTINHTINSVPIITCLVGTRTEGGYNYVTPYPPTPLLPPLRYARTLLLNPSNNGGLGLVSFEEHARFSTVKALTLMANGRDMPGSMIANLKTLHTAIKAVKTKRLEEKFLNPERLWAVQGRNYTAADLEQKSCRHCSAAHHHPSFQHRGFQPQKARVNGVCGGSVKVPLITGLRKLPVRKTMNNSTNPAQGTIRTVAGASSQGSVSDVRACFTFSYPGPFTCQACEHVEAVFARIVNHCTHHNVLVNGLTCSLCSKHFRTVNAVASHFIHCRKVANSVPAPATVTPLDSEVSATAATSHVCPTCCRTFSTFSGLRLHEKRKHASTFVASSQRPKNHRWSEHELHDVRAILVKLEKTGSSSLAKLADELSCLWQESISVNTAKYLRKKALATESSEPKSLTCTSLQSTDCVESIRRSAPRELKKITSVREETIGEGRENLKAVKTPEIPNEVNDLLIQNSNLNFEKVCHSTPTLDNQESTVDKVENFNSLLIRALEESLTSCNTEMEGLINFLIRKILKSDDEARKHYTDGVVSVLAALLRPNCDGRNPPAPTNQRKRIPPSARNRSERMRSKYASFQSLFRRDPKRIAAHLIKNQPLCNVSFPIDVAESALRQRLSQRPGTDAAPFKSKRPPNTECILSPISADEVTLHLKLMSAKTSAGLDGVQVSHLRQCDPVCLAKAFNCFLLARYMPPQLKDCRTTLIPKTDNPRPDAEDYRPITIASCIYRLSSKIVTRRLEDCISLHPRQKAFRSGTHGAFNNPFMLMTIIREAHKRGKELNIVSAEEAKALDTINHTINSVPIITCLESRADRPHDSREHARFSTVKALTLMANGRDMPGSMIANLKTLHTAIKAVKTKRLEEKFLNPERLWAVQGRNYTAADLEQKSCRHCSAAVGTLVHICQKCLASHGMIIRRYNSIVESLCETASKQDFTVYKEVKLSTPAGALNPDVILVKNNKAICWEGGRPFRLLHRQNAEKYEAAVPTVRDVLNVGEVESHGFIIGSRGAGPKQTKRPKAAGLALSKKTK</sequence>
<keyword evidence="1" id="KW-0862">Zinc</keyword>
<accession>A0A0V1ASH4</accession>
<comment type="caution">
    <text evidence="4">The sequence shown here is derived from an EMBL/GenBank/DDBJ whole genome shotgun (WGS) entry which is preliminary data.</text>
</comment>
<feature type="region of interest" description="Disordered" evidence="2">
    <location>
        <begin position="1638"/>
        <end position="1661"/>
    </location>
</feature>